<protein>
    <submittedName>
        <fullName evidence="1">Unnamed protein product</fullName>
    </submittedName>
</protein>
<gene>
    <name evidence="1" type="ORF">Pfra01_002325400</name>
</gene>
<evidence type="ECO:0000313" key="1">
    <source>
        <dbReference type="EMBL" id="GMF55275.1"/>
    </source>
</evidence>
<evidence type="ECO:0000313" key="2">
    <source>
        <dbReference type="Proteomes" id="UP001165121"/>
    </source>
</evidence>
<reference evidence="1" key="1">
    <citation type="submission" date="2023-04" db="EMBL/GenBank/DDBJ databases">
        <title>Phytophthora fragariaefolia NBRC 109709.</title>
        <authorList>
            <person name="Ichikawa N."/>
            <person name="Sato H."/>
            <person name="Tonouchi N."/>
        </authorList>
    </citation>
    <scope>NUCLEOTIDE SEQUENCE</scope>
    <source>
        <strain evidence="1">NBRC 109709</strain>
    </source>
</reference>
<dbReference type="AlphaFoldDB" id="A0A9W7D3C1"/>
<keyword evidence="2" id="KW-1185">Reference proteome</keyword>
<dbReference type="Proteomes" id="UP001165121">
    <property type="component" value="Unassembled WGS sequence"/>
</dbReference>
<organism evidence="1 2">
    <name type="scientific">Phytophthora fragariaefolia</name>
    <dbReference type="NCBI Taxonomy" id="1490495"/>
    <lineage>
        <taxon>Eukaryota</taxon>
        <taxon>Sar</taxon>
        <taxon>Stramenopiles</taxon>
        <taxon>Oomycota</taxon>
        <taxon>Peronosporomycetes</taxon>
        <taxon>Peronosporales</taxon>
        <taxon>Peronosporaceae</taxon>
        <taxon>Phytophthora</taxon>
    </lineage>
</organism>
<dbReference type="EMBL" id="BSXT01003684">
    <property type="protein sequence ID" value="GMF55275.1"/>
    <property type="molecule type" value="Genomic_DNA"/>
</dbReference>
<dbReference type="OrthoDB" id="125260at2759"/>
<sequence length="236" mass="26858">MCREAFLPVTGRKSDLVNRLLGVTTVVAPEQNTSAENARYLIDEVLLSAWFMAPFSTQDTKIGTANEENIADHIAAFLDKTSEHHIEKLKSYGLLCRLLCSSYKDYQKHKQNLPSFAAFCREAALALSERPRSQRPLSSISENVDQAPSHELGATFIYKKRLHFQTEKEWIDMRILNRSAHLAVSIVVSFNYLHLLTAGNVDSNRRHVAAELRCLLSTESRHRKSRPQSSRIQDEF</sequence>
<proteinExistence type="predicted"/>
<comment type="caution">
    <text evidence="1">The sequence shown here is derived from an EMBL/GenBank/DDBJ whole genome shotgun (WGS) entry which is preliminary data.</text>
</comment>
<name>A0A9W7D3C1_9STRA</name>
<accession>A0A9W7D3C1</accession>